<organism evidence="1 2">
    <name type="scientific">Brachionus plicatilis</name>
    <name type="common">Marine rotifer</name>
    <name type="synonym">Brachionus muelleri</name>
    <dbReference type="NCBI Taxonomy" id="10195"/>
    <lineage>
        <taxon>Eukaryota</taxon>
        <taxon>Metazoa</taxon>
        <taxon>Spiralia</taxon>
        <taxon>Gnathifera</taxon>
        <taxon>Rotifera</taxon>
        <taxon>Eurotatoria</taxon>
        <taxon>Monogononta</taxon>
        <taxon>Pseudotrocha</taxon>
        <taxon>Ploima</taxon>
        <taxon>Brachionidae</taxon>
        <taxon>Brachionus</taxon>
    </lineage>
</organism>
<evidence type="ECO:0000313" key="2">
    <source>
        <dbReference type="Proteomes" id="UP000276133"/>
    </source>
</evidence>
<accession>A0A3M7SBH2</accession>
<dbReference type="EMBL" id="REGN01001679">
    <property type="protein sequence ID" value="RNA33146.1"/>
    <property type="molecule type" value="Genomic_DNA"/>
</dbReference>
<proteinExistence type="predicted"/>
<reference evidence="1 2" key="1">
    <citation type="journal article" date="2018" name="Sci. Rep.">
        <title>Genomic signatures of local adaptation to the degree of environmental predictability in rotifers.</title>
        <authorList>
            <person name="Franch-Gras L."/>
            <person name="Hahn C."/>
            <person name="Garcia-Roger E.M."/>
            <person name="Carmona M.J."/>
            <person name="Serra M."/>
            <person name="Gomez A."/>
        </authorList>
    </citation>
    <scope>NUCLEOTIDE SEQUENCE [LARGE SCALE GENOMIC DNA]</scope>
    <source>
        <strain evidence="1">HYR1</strain>
    </source>
</reference>
<protein>
    <submittedName>
        <fullName evidence="1">Uncharacterized protein</fullName>
    </submittedName>
</protein>
<name>A0A3M7SBH2_BRAPC</name>
<gene>
    <name evidence="1" type="ORF">BpHYR1_037085</name>
</gene>
<evidence type="ECO:0000313" key="1">
    <source>
        <dbReference type="EMBL" id="RNA33146.1"/>
    </source>
</evidence>
<dbReference type="AlphaFoldDB" id="A0A3M7SBH2"/>
<dbReference type="Proteomes" id="UP000276133">
    <property type="component" value="Unassembled WGS sequence"/>
</dbReference>
<comment type="caution">
    <text evidence="1">The sequence shown here is derived from an EMBL/GenBank/DDBJ whole genome shotgun (WGS) entry which is preliminary data.</text>
</comment>
<keyword evidence="2" id="KW-1185">Reference proteome</keyword>
<sequence length="70" mass="8458">MIIRYTLCRIFRTTIGNKILSRKNASDKSDGYSDNSDFLFIDRKKEMEQLLVFMEWLMEILEKISRKYTI</sequence>